<accession>A0A0Y0C582</accession>
<protein>
    <submittedName>
        <fullName evidence="1">Uncharacterized protein</fullName>
    </submittedName>
</protein>
<sequence>MFDKALIVFVLAMLALAYVFGALAQL</sequence>
<keyword evidence="2" id="KW-1185">Reference proteome</keyword>
<evidence type="ECO:0000313" key="2">
    <source>
        <dbReference type="Proteomes" id="UP000204502"/>
    </source>
</evidence>
<organism evidence="1 2">
    <name type="scientific">Bacillus phage Eldridge</name>
    <dbReference type="NCBI Taxonomy" id="1776293"/>
    <lineage>
        <taxon>Viruses</taxon>
        <taxon>Duplodnaviria</taxon>
        <taxon>Heunggongvirae</taxon>
        <taxon>Uroviricota</taxon>
        <taxon>Caudoviricetes</taxon>
        <taxon>Herelleviridae</taxon>
        <taxon>Bastillevirinae</taxon>
        <taxon>Eldridgevirus</taxon>
        <taxon>Eldridgevirus eldridge</taxon>
    </lineage>
</organism>
<dbReference type="KEGG" id="vg:28801814"/>
<dbReference type="RefSeq" id="YP_009274859.1">
    <property type="nucleotide sequence ID" value="NC_030920.1"/>
</dbReference>
<gene>
    <name evidence="1" type="ORF">Eldridge_0155</name>
</gene>
<dbReference type="GeneID" id="28801814"/>
<proteinExistence type="predicted"/>
<evidence type="ECO:0000313" key="1">
    <source>
        <dbReference type="EMBL" id="AMB18735.1"/>
    </source>
</evidence>
<dbReference type="EMBL" id="KU253712">
    <property type="protein sequence ID" value="AMB18735.1"/>
    <property type="molecule type" value="Genomic_DNA"/>
</dbReference>
<reference evidence="1 2" key="1">
    <citation type="journal article" date="2016" name="Genome Announc.">
        <title>Complete Genome Sequence of Bacillus megaterium Bacteriophage Eldridge.</title>
        <authorList>
            <person name="Reveille A.M."/>
            <person name="Eldridge K.A."/>
            <person name="Temple L.M."/>
        </authorList>
    </citation>
    <scope>NUCLEOTIDE SEQUENCE [LARGE SCALE GENOMIC DNA]</scope>
</reference>
<dbReference type="Proteomes" id="UP000204502">
    <property type="component" value="Segment"/>
</dbReference>
<name>A0A0Y0C582_9CAUD</name>